<accession>A0A345L6T2</accession>
<name>A0A345L6T2_9CAUD</name>
<feature type="compositionally biased region" description="Basic and acidic residues" evidence="1">
    <location>
        <begin position="77"/>
        <end position="98"/>
    </location>
</feature>
<evidence type="ECO:0000313" key="3">
    <source>
        <dbReference type="Proteomes" id="UP000260583"/>
    </source>
</evidence>
<proteinExistence type="predicted"/>
<feature type="region of interest" description="Disordered" evidence="1">
    <location>
        <begin position="31"/>
        <end position="98"/>
    </location>
</feature>
<keyword evidence="3" id="KW-1185">Reference proteome</keyword>
<dbReference type="Proteomes" id="UP000260583">
    <property type="component" value="Segment"/>
</dbReference>
<evidence type="ECO:0000313" key="2">
    <source>
        <dbReference type="EMBL" id="AXH50984.1"/>
    </source>
</evidence>
<gene>
    <name evidence="2" type="ORF">CPT_Scapp_055</name>
</gene>
<organism evidence="2 3">
    <name type="scientific">Serratia phage Scapp</name>
    <dbReference type="NCBI Taxonomy" id="2282409"/>
    <lineage>
        <taxon>Viruses</taxon>
        <taxon>Duplodnaviria</taxon>
        <taxon>Heunggongvirae</taxon>
        <taxon>Uroviricota</taxon>
        <taxon>Caudoviricetes</taxon>
        <taxon>Scappvirus</taxon>
        <taxon>Scappvirus scapp</taxon>
    </lineage>
</organism>
<feature type="compositionally biased region" description="Acidic residues" evidence="1">
    <location>
        <begin position="54"/>
        <end position="68"/>
    </location>
</feature>
<protein>
    <submittedName>
        <fullName evidence="2">Uncharacterized protein</fullName>
    </submittedName>
</protein>
<dbReference type="EMBL" id="MH553517">
    <property type="protein sequence ID" value="AXH50984.1"/>
    <property type="molecule type" value="Genomic_DNA"/>
</dbReference>
<reference evidence="3" key="1">
    <citation type="submission" date="2018-06" db="EMBL/GenBank/DDBJ databases">
        <title>Complete genome of Serratia marcescens Siphophage Scapp.</title>
        <authorList>
            <person name="Koehler B.T."/>
            <person name="Bonasera R."/>
            <person name="Liu M."/>
            <person name="Kongari R."/>
        </authorList>
    </citation>
    <scope>NUCLEOTIDE SEQUENCE [LARGE SCALE GENOMIC DNA]</scope>
</reference>
<evidence type="ECO:0000256" key="1">
    <source>
        <dbReference type="SAM" id="MobiDB-lite"/>
    </source>
</evidence>
<sequence length="158" mass="17553">MAKKETAPAKFTIGDLLALLSDFTPEEVRDAIAANKPGKTPKPAKAGKGKKSSDEEEEEEEEEEEDEDPKPSKGKGKGKDGKGKGKKADVPDAKTEKKLRKQISDLIKKFGDLDDEDADEEVEDLLADFDVEEVKKLKPEQLVEFAAKLEEIYEEFDE</sequence>